<accession>A0ABY7AMZ0</accession>
<evidence type="ECO:0000313" key="2">
    <source>
        <dbReference type="Proteomes" id="UP001163726"/>
    </source>
</evidence>
<dbReference type="InterPro" id="IPR016181">
    <property type="entry name" value="Acyl_CoA_acyltransferase"/>
</dbReference>
<dbReference type="SUPFAM" id="SSF55729">
    <property type="entry name" value="Acyl-CoA N-acyltransferases (Nat)"/>
    <property type="match status" value="1"/>
</dbReference>
<dbReference type="InterPro" id="IPR022484">
    <property type="entry name" value="PEP-CTERM/exosrtase_acylTfrase"/>
</dbReference>
<organism evidence="1 2">
    <name type="scientific">Catenovulum adriaticum</name>
    <dbReference type="NCBI Taxonomy" id="2984846"/>
    <lineage>
        <taxon>Bacteria</taxon>
        <taxon>Pseudomonadati</taxon>
        <taxon>Pseudomonadota</taxon>
        <taxon>Gammaproteobacteria</taxon>
        <taxon>Alteromonadales</taxon>
        <taxon>Alteromonadaceae</taxon>
        <taxon>Catenovulum</taxon>
    </lineage>
</organism>
<dbReference type="GO" id="GO:0016746">
    <property type="term" value="F:acyltransferase activity"/>
    <property type="evidence" value="ECO:0007669"/>
    <property type="project" value="UniProtKB-KW"/>
</dbReference>
<name>A0ABY7AMZ0_9ALTE</name>
<keyword evidence="1" id="KW-0808">Transferase</keyword>
<reference evidence="1" key="1">
    <citation type="submission" date="2022-10" db="EMBL/GenBank/DDBJ databases">
        <title>Catenovulum adriacola sp. nov. isolated in the Harbour of Susak.</title>
        <authorList>
            <person name="Schoch T."/>
            <person name="Reich S.J."/>
            <person name="Stoeferle S."/>
            <person name="Flaiz M."/>
            <person name="Kazda M."/>
            <person name="Riedel C.U."/>
            <person name="Duerre P."/>
        </authorList>
    </citation>
    <scope>NUCLEOTIDE SEQUENCE</scope>
    <source>
        <strain evidence="1">TS8</strain>
    </source>
</reference>
<evidence type="ECO:0000313" key="1">
    <source>
        <dbReference type="EMBL" id="WAJ70680.1"/>
    </source>
</evidence>
<keyword evidence="2" id="KW-1185">Reference proteome</keyword>
<sequence length="304" mass="35063">MKTLKKYADKPIIGPVIKKAMQYLANREIDSIANHFSKFLSPKLAYSPELKERVYKIRHNVYCDELSFLEKHESGLETDQFDDHSLHCAIEHKPSHTFAGTVRLVYSPNETKKLPIEAYCANSIDKNEVHPTDFRRDQIFEISRLAIPSHFRRRNTDRFKGSATGVINEQVYSEAELRCFPFIAIGLYLSGAALSQHEGMEHCFVMMEPRLARSLRFVGIPFKQIGPTVDYHGKRAPYYINNKILMQSLNSGFKKLLFKIEDELEEQFIAARQFKTEFPSNPPSLKTTHNNSFVALNGERLFQV</sequence>
<gene>
    <name evidence="1" type="ORF">OLW01_02375</name>
</gene>
<dbReference type="NCBIfam" id="TIGR03694">
    <property type="entry name" value="exosort_acyl"/>
    <property type="match status" value="1"/>
</dbReference>
<dbReference type="Proteomes" id="UP001163726">
    <property type="component" value="Chromosome"/>
</dbReference>
<dbReference type="Pfam" id="PF13444">
    <property type="entry name" value="Acetyltransf_5"/>
    <property type="match status" value="1"/>
</dbReference>
<keyword evidence="1" id="KW-0012">Acyltransferase</keyword>
<proteinExistence type="predicted"/>
<dbReference type="Gene3D" id="3.40.630.30">
    <property type="match status" value="1"/>
</dbReference>
<dbReference type="EMBL" id="CP109965">
    <property type="protein sequence ID" value="WAJ70680.1"/>
    <property type="molecule type" value="Genomic_DNA"/>
</dbReference>
<protein>
    <submittedName>
        <fullName evidence="1">PEP-CTERM/exosortase system-associated acyltransferase</fullName>
    </submittedName>
</protein>
<dbReference type="RefSeq" id="WP_268075029.1">
    <property type="nucleotide sequence ID" value="NZ_CP109965.1"/>
</dbReference>